<evidence type="ECO:0000256" key="5">
    <source>
        <dbReference type="ARBA" id="ARBA00023136"/>
    </source>
</evidence>
<dbReference type="PROSITE" id="PS50853">
    <property type="entry name" value="FN3"/>
    <property type="match status" value="1"/>
</dbReference>
<evidence type="ECO:0000256" key="3">
    <source>
        <dbReference type="ARBA" id="ARBA00022729"/>
    </source>
</evidence>
<accession>A0ABM2XB76</accession>
<dbReference type="Proteomes" id="UP000886700">
    <property type="component" value="Unplaced"/>
</dbReference>
<evidence type="ECO:0000256" key="2">
    <source>
        <dbReference type="ARBA" id="ARBA00022692"/>
    </source>
</evidence>
<gene>
    <name evidence="12 13 14" type="primary">Il12rb1</name>
</gene>
<keyword evidence="3" id="KW-0732">Signal</keyword>
<dbReference type="PANTHER" id="PTHR23037">
    <property type="entry name" value="CYTOKINE RECEPTOR"/>
    <property type="match status" value="1"/>
</dbReference>
<evidence type="ECO:0000256" key="4">
    <source>
        <dbReference type="ARBA" id="ARBA00022989"/>
    </source>
</evidence>
<sequence>MASLELMAILLPQPPNVSVFRGGDRAAGPLQRCRSSRGFTTPVDLMGLRGTSQPIVLVLLLCRLGVSCRADSCLFEKPPLSPDGASGASGPRNLSCYRVSGADYECSWQYDGSEDNVTHFLRCCFSGGRCCYFPAGHSRTVQFSEQAGVPVLSTVTFWVESRLSSWTMKSLEISLCLSEWSERPFTPVKFSPPLGDVRVSRTEGQLRLDWNITDEGPAEVQFRRRTPTANWTLGDCGPQDNSGLGVIEDIHDSISESCLCPSENMAQEFQIRRRRRLSSGAPGGPWSSWSASVCAPPEPFPQPEVKFLVEPLGRGGRRRLTMQGQSLQPAVPEGCEGVRPGAQARYLVRVHMLSCTCQLLSRKTVSLGKPLSLSGAAYDLVVLTRTRFGRSPYLTWHLPAQELTGLLPGMRTLNVSVEGNVTSLHWAAQAPDTTYCLEWQARGQGGNHTHCTLIAPGDGDPAGKVTHSWSSEPALDQEECYRITVFASKDPENPVLWYTLLSGYYFGGNASVAGTPNHVWVRNHSGNSVSVEWAPSRLSACPGVLTRYVVRCEAEDSEWVSEWLVPPTQTQVTLEGLRSGVVYKAQVRADTARLVGSWSRPQRFSFEVQISRLSIIFASLGSFASVLLVGGLGYIGLNRVAWHLCPPLPTPCASTAVEFPGSQGKQAWQWRSPEDFPEVLCPRETLVVEKARDADDRTEPPQAAPALALATARSWEAGSQVNGRPEAKGLGMGKDCPRGGLAHEELPLLLGDVTQGASAFGDLWWAPKTEEPAPSIRPSGPEH</sequence>
<organism evidence="11 14">
    <name type="scientific">Mesocricetus auratus</name>
    <name type="common">Golden hamster</name>
    <dbReference type="NCBI Taxonomy" id="10036"/>
    <lineage>
        <taxon>Eukaryota</taxon>
        <taxon>Metazoa</taxon>
        <taxon>Chordata</taxon>
        <taxon>Craniata</taxon>
        <taxon>Vertebrata</taxon>
        <taxon>Euteleostomi</taxon>
        <taxon>Mammalia</taxon>
        <taxon>Eutheria</taxon>
        <taxon>Euarchontoglires</taxon>
        <taxon>Glires</taxon>
        <taxon>Rodentia</taxon>
        <taxon>Myomorpha</taxon>
        <taxon>Muroidea</taxon>
        <taxon>Cricetidae</taxon>
        <taxon>Cricetinae</taxon>
        <taxon>Mesocricetus</taxon>
    </lineage>
</organism>
<dbReference type="InterPro" id="IPR003961">
    <property type="entry name" value="FN3_dom"/>
</dbReference>
<feature type="domain" description="Fibronectin type-III" evidence="10">
    <location>
        <begin position="515"/>
        <end position="611"/>
    </location>
</feature>
<evidence type="ECO:0000256" key="1">
    <source>
        <dbReference type="ARBA" id="ARBA00004479"/>
    </source>
</evidence>
<dbReference type="SMART" id="SM00060">
    <property type="entry name" value="FN3"/>
    <property type="match status" value="1"/>
</dbReference>
<dbReference type="CDD" id="cd00063">
    <property type="entry name" value="FN3"/>
    <property type="match status" value="1"/>
</dbReference>
<evidence type="ECO:0000313" key="13">
    <source>
        <dbReference type="RefSeq" id="XP_040598034.1"/>
    </source>
</evidence>
<name>A0ABM2XB76_MESAU</name>
<dbReference type="Gene3D" id="2.60.40.10">
    <property type="entry name" value="Immunoglobulins"/>
    <property type="match status" value="1"/>
</dbReference>
<dbReference type="InterPro" id="IPR036116">
    <property type="entry name" value="FN3_sf"/>
</dbReference>
<dbReference type="RefSeq" id="XP_040598033.1">
    <property type="nucleotide sequence ID" value="XM_040742099.1"/>
</dbReference>
<evidence type="ECO:0000256" key="8">
    <source>
        <dbReference type="ARBA" id="ARBA00023180"/>
    </source>
</evidence>
<protein>
    <submittedName>
        <fullName evidence="12 13">Interleukin-12 receptor subunit beta-1 isoform X1</fullName>
    </submittedName>
</protein>
<reference evidence="12 13" key="1">
    <citation type="submission" date="2025-05" db="UniProtKB">
        <authorList>
            <consortium name="RefSeq"/>
        </authorList>
    </citation>
    <scope>IDENTIFICATION</scope>
    <source>
        <tissue evidence="12 13">Liver</tissue>
    </source>
</reference>
<dbReference type="GeneID" id="101843816"/>
<evidence type="ECO:0000259" key="10">
    <source>
        <dbReference type="PROSITE" id="PS50853"/>
    </source>
</evidence>
<dbReference type="RefSeq" id="XP_040598035.1">
    <property type="nucleotide sequence ID" value="XM_040742101.1"/>
</dbReference>
<keyword evidence="5 9" id="KW-0472">Membrane</keyword>
<evidence type="ECO:0000256" key="9">
    <source>
        <dbReference type="SAM" id="Phobius"/>
    </source>
</evidence>
<evidence type="ECO:0000313" key="11">
    <source>
        <dbReference type="Proteomes" id="UP000886700"/>
    </source>
</evidence>
<evidence type="ECO:0000256" key="6">
    <source>
        <dbReference type="ARBA" id="ARBA00023157"/>
    </source>
</evidence>
<keyword evidence="8" id="KW-0325">Glycoprotein</keyword>
<evidence type="ECO:0000313" key="14">
    <source>
        <dbReference type="RefSeq" id="XP_040598035.1"/>
    </source>
</evidence>
<evidence type="ECO:0000313" key="12">
    <source>
        <dbReference type="RefSeq" id="XP_040598033.1"/>
    </source>
</evidence>
<dbReference type="InterPro" id="IPR013783">
    <property type="entry name" value="Ig-like_fold"/>
</dbReference>
<proteinExistence type="predicted"/>
<keyword evidence="2 9" id="KW-0812">Transmembrane</keyword>
<dbReference type="SUPFAM" id="SSF49265">
    <property type="entry name" value="Fibronectin type III"/>
    <property type="match status" value="1"/>
</dbReference>
<evidence type="ECO:0000256" key="7">
    <source>
        <dbReference type="ARBA" id="ARBA00023170"/>
    </source>
</evidence>
<keyword evidence="4 9" id="KW-1133">Transmembrane helix</keyword>
<keyword evidence="11" id="KW-1185">Reference proteome</keyword>
<dbReference type="PANTHER" id="PTHR23037:SF22">
    <property type="entry name" value="CYTOKINE RECEPTOR COMMON SUBUNIT BETA"/>
    <property type="match status" value="1"/>
</dbReference>
<comment type="subcellular location">
    <subcellularLocation>
        <location evidence="1">Membrane</location>
        <topology evidence="1">Single-pass type I membrane protein</topology>
    </subcellularLocation>
</comment>
<keyword evidence="7 12" id="KW-0675">Receptor</keyword>
<keyword evidence="6" id="KW-1015">Disulfide bond</keyword>
<feature type="transmembrane region" description="Helical" evidence="9">
    <location>
        <begin position="613"/>
        <end position="637"/>
    </location>
</feature>
<dbReference type="RefSeq" id="XP_040598034.1">
    <property type="nucleotide sequence ID" value="XM_040742100.1"/>
</dbReference>
<dbReference type="Pfam" id="PF00041">
    <property type="entry name" value="fn3"/>
    <property type="match status" value="1"/>
</dbReference>